<reference evidence="2" key="1">
    <citation type="submission" date="2021-01" db="EMBL/GenBank/DDBJ databases">
        <title>Fulvivirga kasyanovii gen. nov., sp nov., a novel member of the phylum Bacteroidetes isolated from seawater in a mussel farm.</title>
        <authorList>
            <person name="Zhao L.-H."/>
            <person name="Wang Z.-J."/>
        </authorList>
    </citation>
    <scope>NUCLEOTIDE SEQUENCE</scope>
    <source>
        <strain evidence="2">29W222</strain>
    </source>
</reference>
<name>A0A937G3G3_9BACT</name>
<protein>
    <submittedName>
        <fullName evidence="2">CBS domain-containing protein</fullName>
    </submittedName>
</protein>
<comment type="caution">
    <text evidence="2">The sequence shown here is derived from an EMBL/GenBank/DDBJ whole genome shotgun (WGS) entry which is preliminary data.</text>
</comment>
<dbReference type="InterPro" id="IPR046342">
    <property type="entry name" value="CBS_dom_sf"/>
</dbReference>
<feature type="domain" description="CBS" evidence="1">
    <location>
        <begin position="66"/>
        <end position="112"/>
    </location>
</feature>
<sequence>MIAEELINHMIPPLKPKDSAKKARLWMEELRCNQLPVVEDEKFLGLVSEDLILEANDAEKNIADFDLMGKRCVVYGSSHFYDVIKIASDNSVQMVGVLNNEGKYIGVITVQDTITSFAQSAAIQIPGGILVLSMNQIDYSLAEISRLIEENNAKILSSSIKEDELDPSKLKLTLKVNRLDLTPIVATLERFGYKLIARFQETKVLDEEKGKIDMLLKYLDI</sequence>
<feature type="domain" description="CBS" evidence="1">
    <location>
        <begin position="11"/>
        <end position="55"/>
    </location>
</feature>
<keyword evidence="3" id="KW-1185">Reference proteome</keyword>
<organism evidence="2 3">
    <name type="scientific">Fulvivirga marina</name>
    <dbReference type="NCBI Taxonomy" id="2494733"/>
    <lineage>
        <taxon>Bacteria</taxon>
        <taxon>Pseudomonadati</taxon>
        <taxon>Bacteroidota</taxon>
        <taxon>Cytophagia</taxon>
        <taxon>Cytophagales</taxon>
        <taxon>Fulvivirgaceae</taxon>
        <taxon>Fulvivirga</taxon>
    </lineage>
</organism>
<dbReference type="Pfam" id="PF00571">
    <property type="entry name" value="CBS"/>
    <property type="match status" value="2"/>
</dbReference>
<accession>A0A937G3G3</accession>
<dbReference type="Proteomes" id="UP000614216">
    <property type="component" value="Unassembled WGS sequence"/>
</dbReference>
<dbReference type="Gene3D" id="3.10.580.10">
    <property type="entry name" value="CBS-domain"/>
    <property type="match status" value="1"/>
</dbReference>
<dbReference type="InterPro" id="IPR000644">
    <property type="entry name" value="CBS_dom"/>
</dbReference>
<dbReference type="SUPFAM" id="SSF54631">
    <property type="entry name" value="CBS-domain pair"/>
    <property type="match status" value="1"/>
</dbReference>
<dbReference type="AlphaFoldDB" id="A0A937G3G3"/>
<dbReference type="CDD" id="cd17783">
    <property type="entry name" value="CBS_pair_bac"/>
    <property type="match status" value="1"/>
</dbReference>
<gene>
    <name evidence="2" type="ORF">JMN32_25685</name>
</gene>
<proteinExistence type="predicted"/>
<dbReference type="EMBL" id="JAEUGD010000067">
    <property type="protein sequence ID" value="MBL6449728.1"/>
    <property type="molecule type" value="Genomic_DNA"/>
</dbReference>
<evidence type="ECO:0000259" key="1">
    <source>
        <dbReference type="Pfam" id="PF00571"/>
    </source>
</evidence>
<evidence type="ECO:0000313" key="3">
    <source>
        <dbReference type="Proteomes" id="UP000614216"/>
    </source>
</evidence>
<evidence type="ECO:0000313" key="2">
    <source>
        <dbReference type="EMBL" id="MBL6449728.1"/>
    </source>
</evidence>